<dbReference type="PANTHER" id="PTHR34296">
    <property type="entry name" value="TRANSCRIPTIONAL ACTIVATOR PROTEIN MED"/>
    <property type="match status" value="1"/>
</dbReference>
<gene>
    <name evidence="8" type="ordered locus">Tlet_0336</name>
</gene>
<protein>
    <submittedName>
        <fullName evidence="8">Basic membrane lipoprotein</fullName>
    </submittedName>
</protein>
<keyword evidence="3" id="KW-1003">Cell membrane</keyword>
<comment type="similarity">
    <text evidence="2">Belongs to the BMP lipoprotein family.</text>
</comment>
<evidence type="ECO:0000256" key="2">
    <source>
        <dbReference type="ARBA" id="ARBA00008610"/>
    </source>
</evidence>
<dbReference type="InterPro" id="IPR050957">
    <property type="entry name" value="BMP_lipoprotein"/>
</dbReference>
<keyword evidence="5" id="KW-0472">Membrane</keyword>
<dbReference type="Gene3D" id="3.40.50.2300">
    <property type="match status" value="2"/>
</dbReference>
<evidence type="ECO:0000256" key="6">
    <source>
        <dbReference type="ARBA" id="ARBA00023288"/>
    </source>
</evidence>
<feature type="domain" description="ABC transporter substrate-binding protein PnrA-like" evidence="7">
    <location>
        <begin position="21"/>
        <end position="312"/>
    </location>
</feature>
<organism evidence="8 9">
    <name type="scientific">Pseudothermotoga lettingae (strain ATCC BAA-301 / DSM 14385 / NBRC 107922 / TMO)</name>
    <name type="common">Thermotoga lettingae</name>
    <dbReference type="NCBI Taxonomy" id="416591"/>
    <lineage>
        <taxon>Bacteria</taxon>
        <taxon>Thermotogati</taxon>
        <taxon>Thermotogota</taxon>
        <taxon>Thermotogae</taxon>
        <taxon>Thermotogales</taxon>
        <taxon>Thermotogaceae</taxon>
        <taxon>Pseudothermotoga</taxon>
    </lineage>
</organism>
<dbReference type="eggNOG" id="COG1744">
    <property type="taxonomic scope" value="Bacteria"/>
</dbReference>
<reference evidence="8 9" key="2">
    <citation type="journal article" date="2009" name="Proc. Natl. Acad. Sci. U.S.A.">
        <title>On the chimeric nature, thermophilic origin, and phylogenetic placement of the Thermotogales.</title>
        <authorList>
            <person name="Zhaxybayeva O."/>
            <person name="Swithers K.S."/>
            <person name="Lapierre P."/>
            <person name="Fournier G.P."/>
            <person name="Bickhart D.M."/>
            <person name="DeBoy R.T."/>
            <person name="Nelson K.E."/>
            <person name="Nesbo C.L."/>
            <person name="Doolittle W.F."/>
            <person name="Gogarten J.P."/>
            <person name="Noll K.M."/>
        </authorList>
    </citation>
    <scope>NUCLEOTIDE SEQUENCE [LARGE SCALE GENOMIC DNA]</scope>
    <source>
        <strain evidence="9">ATCC BAA-301 / DSM 14385 / NBRC 107922 / TMO</strain>
    </source>
</reference>
<dbReference type="InterPro" id="IPR028082">
    <property type="entry name" value="Peripla_BP_I"/>
</dbReference>
<dbReference type="InterPro" id="IPR003760">
    <property type="entry name" value="PnrA-like"/>
</dbReference>
<sequence length="327" mass="35789" precursor="true">MKKNLIIMLMILPLMVLSYDVALLITGEIGGNPIYEMMVDGAKRASRDFGFNLKVVEGGYNPAKWEPSLIALASTGSYDLIVTFTEGMPKSVEKAAKMFPKQKFALIDGIAPLSENVYSLGFKDEEMAYLAGYFAGLITTSNLPGANRELKVGLISGDIYPAMIDRMKPAYEKGAKSVNQAIEVLFSVAGSWSDPGKGSELAQLQFSQGADIIFLVAGGTGIGAIQKARELKKYVIGVDSNIISIAPGVILACVLKRADDAIYSVLKRAYEGKLPFGNYERWGIEENVIDFTLDENYFTQFVSENIAEKMRQIFNSLKNGEIDPLEK</sequence>
<evidence type="ECO:0000256" key="5">
    <source>
        <dbReference type="ARBA" id="ARBA00023136"/>
    </source>
</evidence>
<accession>A8F420</accession>
<evidence type="ECO:0000256" key="1">
    <source>
        <dbReference type="ARBA" id="ARBA00004193"/>
    </source>
</evidence>
<dbReference type="Pfam" id="PF02608">
    <property type="entry name" value="Bmp"/>
    <property type="match status" value="1"/>
</dbReference>
<keyword evidence="4" id="KW-0732">Signal</keyword>
<dbReference type="KEGG" id="tle:Tlet_0336"/>
<keyword evidence="6 8" id="KW-0449">Lipoprotein</keyword>
<name>A8F420_PSELT</name>
<dbReference type="SUPFAM" id="SSF53822">
    <property type="entry name" value="Periplasmic binding protein-like I"/>
    <property type="match status" value="1"/>
</dbReference>
<dbReference type="GO" id="GO:0005886">
    <property type="term" value="C:plasma membrane"/>
    <property type="evidence" value="ECO:0007669"/>
    <property type="project" value="UniProtKB-SubCell"/>
</dbReference>
<dbReference type="STRING" id="416591.Tlet_0336"/>
<keyword evidence="9" id="KW-1185">Reference proteome</keyword>
<proteinExistence type="inferred from homology"/>
<dbReference type="EMBL" id="CP000812">
    <property type="protein sequence ID" value="ABV32904.1"/>
    <property type="molecule type" value="Genomic_DNA"/>
</dbReference>
<dbReference type="OrthoDB" id="9769871at2"/>
<evidence type="ECO:0000256" key="3">
    <source>
        <dbReference type="ARBA" id="ARBA00022475"/>
    </source>
</evidence>
<dbReference type="AlphaFoldDB" id="A8F420"/>
<evidence type="ECO:0000313" key="9">
    <source>
        <dbReference type="Proteomes" id="UP000002016"/>
    </source>
</evidence>
<comment type="subcellular location">
    <subcellularLocation>
        <location evidence="1">Cell membrane</location>
        <topology evidence="1">Lipid-anchor</topology>
    </subcellularLocation>
</comment>
<evidence type="ECO:0000313" key="8">
    <source>
        <dbReference type="EMBL" id="ABV32904.1"/>
    </source>
</evidence>
<dbReference type="HOGENOM" id="CLU_038813_0_1_0"/>
<reference evidence="8 9" key="1">
    <citation type="submission" date="2007-08" db="EMBL/GenBank/DDBJ databases">
        <title>Complete sequence of Thermotoga lettingae TMO.</title>
        <authorList>
            <consortium name="US DOE Joint Genome Institute"/>
            <person name="Copeland A."/>
            <person name="Lucas S."/>
            <person name="Lapidus A."/>
            <person name="Barry K."/>
            <person name="Glavina del Rio T."/>
            <person name="Dalin E."/>
            <person name="Tice H."/>
            <person name="Pitluck S."/>
            <person name="Foster B."/>
            <person name="Bruce D."/>
            <person name="Schmutz J."/>
            <person name="Larimer F."/>
            <person name="Land M."/>
            <person name="Hauser L."/>
            <person name="Kyrpides N."/>
            <person name="Mikhailova N."/>
            <person name="Nelson K."/>
            <person name="Gogarten J.P."/>
            <person name="Noll K."/>
            <person name="Richardson P."/>
        </authorList>
    </citation>
    <scope>NUCLEOTIDE SEQUENCE [LARGE SCALE GENOMIC DNA]</scope>
    <source>
        <strain evidence="9">ATCC BAA-301 / DSM 14385 / NBRC 107922 / TMO</strain>
    </source>
</reference>
<evidence type="ECO:0000259" key="7">
    <source>
        <dbReference type="Pfam" id="PF02608"/>
    </source>
</evidence>
<dbReference type="PANTHER" id="PTHR34296:SF2">
    <property type="entry name" value="ABC TRANSPORTER GUANOSINE-BINDING PROTEIN NUPN"/>
    <property type="match status" value="1"/>
</dbReference>
<dbReference type="RefSeq" id="WP_012002385.1">
    <property type="nucleotide sequence ID" value="NC_009828.1"/>
</dbReference>
<dbReference type="Proteomes" id="UP000002016">
    <property type="component" value="Chromosome"/>
</dbReference>
<evidence type="ECO:0000256" key="4">
    <source>
        <dbReference type="ARBA" id="ARBA00022729"/>
    </source>
</evidence>